<dbReference type="SUPFAM" id="SSF52821">
    <property type="entry name" value="Rhodanese/Cell cycle control phosphatase"/>
    <property type="match status" value="1"/>
</dbReference>
<evidence type="ECO:0000259" key="1">
    <source>
        <dbReference type="PROSITE" id="PS50206"/>
    </source>
</evidence>
<dbReference type="PANTHER" id="PTHR43031:SF6">
    <property type="entry name" value="THIOSULFATE SULFURTRANSFERASE GLPE"/>
    <property type="match status" value="1"/>
</dbReference>
<proteinExistence type="predicted"/>
<dbReference type="EMBL" id="MUYF01000003">
    <property type="protein sequence ID" value="OOL80927.1"/>
    <property type="molecule type" value="Genomic_DNA"/>
</dbReference>
<dbReference type="Proteomes" id="UP000190409">
    <property type="component" value="Unassembled WGS sequence"/>
</dbReference>
<dbReference type="SMART" id="SM00450">
    <property type="entry name" value="RHOD"/>
    <property type="match status" value="1"/>
</dbReference>
<dbReference type="Pfam" id="PF00581">
    <property type="entry name" value="Rhodanese"/>
    <property type="match status" value="1"/>
</dbReference>
<comment type="caution">
    <text evidence="2">The sequence shown here is derived from an EMBL/GenBank/DDBJ whole genome shotgun (WGS) entry which is preliminary data.</text>
</comment>
<organism evidence="2 3">
    <name type="scientific">Dolosigranulum pigrum</name>
    <dbReference type="NCBI Taxonomy" id="29394"/>
    <lineage>
        <taxon>Bacteria</taxon>
        <taxon>Bacillati</taxon>
        <taxon>Bacillota</taxon>
        <taxon>Bacilli</taxon>
        <taxon>Lactobacillales</taxon>
        <taxon>Carnobacteriaceae</taxon>
        <taxon>Dolosigranulum</taxon>
    </lineage>
</organism>
<protein>
    <recommendedName>
        <fullName evidence="1">Rhodanese domain-containing protein</fullName>
    </recommendedName>
</protein>
<evidence type="ECO:0000313" key="2">
    <source>
        <dbReference type="EMBL" id="OOL80927.1"/>
    </source>
</evidence>
<sequence length="99" mass="11392">MGQIITQEKFKQIQQVEQDLMIIDVRRANDYKEGCISGAMNIPQAAIEDHIDQLPRDKKIILYCYRGNSSKRVMELLINNGFEDVYSLEGGYTQFNSTT</sequence>
<gene>
    <name evidence="2" type="ORF">BWX42_03365</name>
</gene>
<accession>A0A1S8KMG0</accession>
<feature type="domain" description="Rhodanese" evidence="1">
    <location>
        <begin position="16"/>
        <end position="97"/>
    </location>
</feature>
<dbReference type="InterPro" id="IPR050229">
    <property type="entry name" value="GlpE_sulfurtransferase"/>
</dbReference>
<dbReference type="Gene3D" id="3.40.250.10">
    <property type="entry name" value="Rhodanese-like domain"/>
    <property type="match status" value="1"/>
</dbReference>
<reference evidence="2 3" key="1">
    <citation type="submission" date="2017-01" db="EMBL/GenBank/DDBJ databases">
        <title>Complete Genome Sequence of Dolosigranulum pigrum isolated from a Patient with interstitial lung disease.</title>
        <authorList>
            <person name="Mukhopadhyay R."/>
            <person name="Joaquin J."/>
            <person name="Hogue R."/>
            <person name="Fitzgerald S."/>
            <person name="Jospin G."/>
            <person name="Eisen J.A."/>
            <person name="Chaturvedi V."/>
        </authorList>
    </citation>
    <scope>NUCLEOTIDE SEQUENCE [LARGE SCALE GENOMIC DNA]</scope>
    <source>
        <strain evidence="2 3">15S00348</strain>
    </source>
</reference>
<dbReference type="PROSITE" id="PS50206">
    <property type="entry name" value="RHODANESE_3"/>
    <property type="match status" value="1"/>
</dbReference>
<dbReference type="InterPro" id="IPR036873">
    <property type="entry name" value="Rhodanese-like_dom_sf"/>
</dbReference>
<evidence type="ECO:0000313" key="3">
    <source>
        <dbReference type="Proteomes" id="UP000190409"/>
    </source>
</evidence>
<dbReference type="RefSeq" id="WP_077862442.1">
    <property type="nucleotide sequence ID" value="NZ_CP040419.1"/>
</dbReference>
<dbReference type="CDD" id="cd00158">
    <property type="entry name" value="RHOD"/>
    <property type="match status" value="1"/>
</dbReference>
<name>A0A1S8KMG0_9LACT</name>
<dbReference type="PANTHER" id="PTHR43031">
    <property type="entry name" value="FAD-DEPENDENT OXIDOREDUCTASE"/>
    <property type="match status" value="1"/>
</dbReference>
<dbReference type="AlphaFoldDB" id="A0A1S8KMG0"/>
<dbReference type="InterPro" id="IPR001763">
    <property type="entry name" value="Rhodanese-like_dom"/>
</dbReference>